<dbReference type="Gene3D" id="3.30.70.100">
    <property type="match status" value="1"/>
</dbReference>
<accession>A0A2J7THE6</accession>
<protein>
    <recommendedName>
        <fullName evidence="3">Mono-oxygenase ydhR</fullName>
    </recommendedName>
</protein>
<evidence type="ECO:0000313" key="2">
    <source>
        <dbReference type="Proteomes" id="UP000236286"/>
    </source>
</evidence>
<evidence type="ECO:0000313" key="1">
    <source>
        <dbReference type="EMBL" id="PNG26194.1"/>
    </source>
</evidence>
<dbReference type="InterPro" id="IPR011008">
    <property type="entry name" value="Dimeric_a/b-barrel"/>
</dbReference>
<dbReference type="OrthoDB" id="1440627at2"/>
<dbReference type="EMBL" id="PDZR01000009">
    <property type="protein sequence ID" value="PNG26194.1"/>
    <property type="molecule type" value="Genomic_DNA"/>
</dbReference>
<name>A0A2J7THE6_METSI</name>
<dbReference type="InterPro" id="IPR014910">
    <property type="entry name" value="YdhR"/>
</dbReference>
<evidence type="ECO:0008006" key="3">
    <source>
        <dbReference type="Google" id="ProtNLM"/>
    </source>
</evidence>
<dbReference type="Pfam" id="PF08803">
    <property type="entry name" value="ydhR"/>
    <property type="match status" value="1"/>
</dbReference>
<reference evidence="1 2" key="1">
    <citation type="submission" date="2017-10" db="EMBL/GenBank/DDBJ databases">
        <title>Genome announcement of Methylocella silvestris TVC from permafrost.</title>
        <authorList>
            <person name="Wang J."/>
            <person name="Geng K."/>
            <person name="Ul-Haque F."/>
            <person name="Crombie A.T."/>
            <person name="Street L.E."/>
            <person name="Wookey P.A."/>
            <person name="Murrell J.C."/>
            <person name="Pratscher J."/>
        </authorList>
    </citation>
    <scope>NUCLEOTIDE SEQUENCE [LARGE SCALE GENOMIC DNA]</scope>
    <source>
        <strain evidence="1 2">TVC</strain>
    </source>
</reference>
<gene>
    <name evidence="1" type="ORF">CR492_10155</name>
</gene>
<dbReference type="Proteomes" id="UP000236286">
    <property type="component" value="Unassembled WGS sequence"/>
</dbReference>
<proteinExistence type="predicted"/>
<sequence>MSLSKVFLYAEIQVSIPFGAIDWRPIDVEMKKNPGLKSKTWLAGLNTNTIGGFYEFDSVANADAYARGYLAEAARRLGGQLSVKLFDGEVTAAASRAIHSPFYASEGASPAVAEAQERATAVDA</sequence>
<dbReference type="SUPFAM" id="SSF54909">
    <property type="entry name" value="Dimeric alpha+beta barrel"/>
    <property type="match status" value="1"/>
</dbReference>
<organism evidence="1 2">
    <name type="scientific">Methylocella silvestris</name>
    <dbReference type="NCBI Taxonomy" id="199596"/>
    <lineage>
        <taxon>Bacteria</taxon>
        <taxon>Pseudomonadati</taxon>
        <taxon>Pseudomonadota</taxon>
        <taxon>Alphaproteobacteria</taxon>
        <taxon>Hyphomicrobiales</taxon>
        <taxon>Beijerinckiaceae</taxon>
        <taxon>Methylocella</taxon>
    </lineage>
</organism>
<dbReference type="RefSeq" id="WP_102843621.1">
    <property type="nucleotide sequence ID" value="NZ_PDZR01000009.1"/>
</dbReference>
<comment type="caution">
    <text evidence="1">The sequence shown here is derived from an EMBL/GenBank/DDBJ whole genome shotgun (WGS) entry which is preliminary data.</text>
</comment>
<dbReference type="AlphaFoldDB" id="A0A2J7THE6"/>